<comment type="similarity">
    <text evidence="3">Belongs to the nuclear hormone receptor family. NR0 subfamily.</text>
</comment>
<keyword evidence="15" id="KW-0539">Nucleus</keyword>
<evidence type="ECO:0000256" key="14">
    <source>
        <dbReference type="ARBA" id="ARBA00023170"/>
    </source>
</evidence>
<keyword evidence="6" id="KW-0678">Repressor</keyword>
<evidence type="ECO:0000256" key="18">
    <source>
        <dbReference type="ARBA" id="ARBA00078042"/>
    </source>
</evidence>
<comment type="subcellular location">
    <subcellularLocation>
        <location evidence="2">Cytoplasm</location>
    </subcellularLocation>
    <subcellularLocation>
        <location evidence="1">Nucleus</location>
    </subcellularLocation>
</comment>
<evidence type="ECO:0000256" key="10">
    <source>
        <dbReference type="ARBA" id="ARBA00023015"/>
    </source>
</evidence>
<keyword evidence="14" id="KW-0675">Receptor</keyword>
<dbReference type="PROSITE" id="PS51843">
    <property type="entry name" value="NR_LBD"/>
    <property type="match status" value="1"/>
</dbReference>
<dbReference type="GO" id="GO:0000122">
    <property type="term" value="P:negative regulation of transcription by RNA polymerase II"/>
    <property type="evidence" value="ECO:0007669"/>
    <property type="project" value="TreeGrafter"/>
</dbReference>
<dbReference type="Pfam" id="PF00104">
    <property type="entry name" value="Hormone_recep"/>
    <property type="match status" value="1"/>
</dbReference>
<keyword evidence="9" id="KW-0862">Zinc</keyword>
<evidence type="ECO:0000259" key="20">
    <source>
        <dbReference type="PROSITE" id="PS51843"/>
    </source>
</evidence>
<dbReference type="InterPro" id="IPR035500">
    <property type="entry name" value="NHR-like_dom_sf"/>
</dbReference>
<dbReference type="InterPro" id="IPR033544">
    <property type="entry name" value="NR0B1/2"/>
</dbReference>
<organism evidence="21 22">
    <name type="scientific">Megalops atlanticus</name>
    <name type="common">Tarpon</name>
    <name type="synonym">Clupea gigantea</name>
    <dbReference type="NCBI Taxonomy" id="7932"/>
    <lineage>
        <taxon>Eukaryota</taxon>
        <taxon>Metazoa</taxon>
        <taxon>Chordata</taxon>
        <taxon>Craniata</taxon>
        <taxon>Vertebrata</taxon>
        <taxon>Euteleostomi</taxon>
        <taxon>Actinopterygii</taxon>
        <taxon>Neopterygii</taxon>
        <taxon>Teleostei</taxon>
        <taxon>Elopiformes</taxon>
        <taxon>Megalopidae</taxon>
        <taxon>Megalops</taxon>
    </lineage>
</organism>
<dbReference type="SUPFAM" id="SSF48508">
    <property type="entry name" value="Nuclear receptor ligand-binding domain"/>
    <property type="match status" value="1"/>
</dbReference>
<evidence type="ECO:0000256" key="1">
    <source>
        <dbReference type="ARBA" id="ARBA00004123"/>
    </source>
</evidence>
<keyword evidence="7" id="KW-0479">Metal-binding</keyword>
<evidence type="ECO:0000256" key="12">
    <source>
        <dbReference type="ARBA" id="ARBA00023125"/>
    </source>
</evidence>
<dbReference type="GO" id="GO:0003714">
    <property type="term" value="F:transcription corepressor activity"/>
    <property type="evidence" value="ECO:0007669"/>
    <property type="project" value="TreeGrafter"/>
</dbReference>
<dbReference type="Proteomes" id="UP001046870">
    <property type="component" value="Chromosome 10"/>
</dbReference>
<feature type="domain" description="NR LBD" evidence="20">
    <location>
        <begin position="41"/>
        <end position="271"/>
    </location>
</feature>
<evidence type="ECO:0000256" key="17">
    <source>
        <dbReference type="ARBA" id="ARBA00072464"/>
    </source>
</evidence>
<evidence type="ECO:0000256" key="19">
    <source>
        <dbReference type="ARBA" id="ARBA00081893"/>
    </source>
</evidence>
<dbReference type="PANTHER" id="PTHR24081:SF0">
    <property type="entry name" value="NUCLEAR RECEPTOR SUBFAMILY 0 GROUP B MEMBER 2"/>
    <property type="match status" value="1"/>
</dbReference>
<dbReference type="PANTHER" id="PTHR24081">
    <property type="entry name" value="NUCLEAR RECEPTOR SUBFAMILY 0 GROUP B"/>
    <property type="match status" value="1"/>
</dbReference>
<dbReference type="SMART" id="SM00430">
    <property type="entry name" value="HOLI"/>
    <property type="match status" value="1"/>
</dbReference>
<dbReference type="PRINTS" id="PR00398">
    <property type="entry name" value="STRDHORMONER"/>
</dbReference>
<evidence type="ECO:0000256" key="15">
    <source>
        <dbReference type="ARBA" id="ARBA00023242"/>
    </source>
</evidence>
<dbReference type="GO" id="GO:0005634">
    <property type="term" value="C:nucleus"/>
    <property type="evidence" value="ECO:0007669"/>
    <property type="project" value="UniProtKB-SubCell"/>
</dbReference>
<evidence type="ECO:0000256" key="8">
    <source>
        <dbReference type="ARBA" id="ARBA00022771"/>
    </source>
</evidence>
<keyword evidence="11" id="KW-0090">Biological rhythms</keyword>
<evidence type="ECO:0000256" key="4">
    <source>
        <dbReference type="ARBA" id="ARBA00022481"/>
    </source>
</evidence>
<dbReference type="GO" id="GO:0005737">
    <property type="term" value="C:cytoplasm"/>
    <property type="evidence" value="ECO:0007669"/>
    <property type="project" value="UniProtKB-SubCell"/>
</dbReference>
<evidence type="ECO:0000256" key="3">
    <source>
        <dbReference type="ARBA" id="ARBA00006647"/>
    </source>
</evidence>
<dbReference type="OrthoDB" id="9926883at2759"/>
<dbReference type="GO" id="GO:0003677">
    <property type="term" value="F:DNA binding"/>
    <property type="evidence" value="ECO:0007669"/>
    <property type="project" value="UniProtKB-KW"/>
</dbReference>
<gene>
    <name evidence="21" type="ORF">MATL_G00125800</name>
</gene>
<proteinExistence type="inferred from homology"/>
<dbReference type="GO" id="GO:0008270">
    <property type="term" value="F:zinc ion binding"/>
    <property type="evidence" value="ECO:0007669"/>
    <property type="project" value="UniProtKB-KW"/>
</dbReference>
<dbReference type="FunFam" id="1.10.565.10:FF:000028">
    <property type="entry name" value="Nuclear receptor subfamily 0 group B member 2"/>
    <property type="match status" value="1"/>
</dbReference>
<keyword evidence="22" id="KW-1185">Reference proteome</keyword>
<protein>
    <recommendedName>
        <fullName evidence="17">Nuclear receptor subfamily 0 group B member 2</fullName>
    </recommendedName>
    <alternativeName>
        <fullName evidence="19">Orphan nuclear receptor SHP</fullName>
    </alternativeName>
    <alternativeName>
        <fullName evidence="18">Small heterodimer partner</fullName>
    </alternativeName>
</protein>
<dbReference type="GO" id="GO:0007623">
    <property type="term" value="P:circadian rhythm"/>
    <property type="evidence" value="ECO:0007669"/>
    <property type="project" value="TreeGrafter"/>
</dbReference>
<evidence type="ECO:0000256" key="6">
    <source>
        <dbReference type="ARBA" id="ARBA00022491"/>
    </source>
</evidence>
<dbReference type="EMBL" id="JAFDVH010000010">
    <property type="protein sequence ID" value="KAG7469134.1"/>
    <property type="molecule type" value="Genomic_DNA"/>
</dbReference>
<evidence type="ECO:0000313" key="22">
    <source>
        <dbReference type="Proteomes" id="UP001046870"/>
    </source>
</evidence>
<evidence type="ECO:0000256" key="7">
    <source>
        <dbReference type="ARBA" id="ARBA00022723"/>
    </source>
</evidence>
<dbReference type="InterPro" id="IPR001723">
    <property type="entry name" value="Nuclear_hrmn_rcpt"/>
</dbReference>
<keyword evidence="12" id="KW-0238">DNA-binding</keyword>
<accession>A0A9D3PUK3</accession>
<dbReference type="InterPro" id="IPR000536">
    <property type="entry name" value="Nucl_hrmn_rcpt_lig-bd"/>
</dbReference>
<evidence type="ECO:0000256" key="11">
    <source>
        <dbReference type="ARBA" id="ARBA00023108"/>
    </source>
</evidence>
<keyword evidence="13" id="KW-0804">Transcription</keyword>
<evidence type="ECO:0000313" key="21">
    <source>
        <dbReference type="EMBL" id="KAG7469134.1"/>
    </source>
</evidence>
<evidence type="ECO:0000256" key="5">
    <source>
        <dbReference type="ARBA" id="ARBA00022490"/>
    </source>
</evidence>
<keyword evidence="5" id="KW-0963">Cytoplasm</keyword>
<sequence length="271" mass="30177">MSRVNDEMSNGCQCQGRRDRQPNAILFNILSRRDGRAPSAAGGESGEYGSRPHNCHCAARRTVCLKAPEETCQVASGVLVKTIHFMKSLPSFQQLPPKDQLSLLQSCWAPLFILGLAQEGVDFEVTDTPVTSMLKRILLTGKEHRGPREADRAQPTLAGVHKLKSCLDKFWSLDLSPKEYAYLKGAMLFNPDVPQLKAALFIEGLQQEAQRALREVILPLHPQDRGRFARILLTASALKTINPSLVTELFFRPVIGQADLLELLSEMLFTR</sequence>
<keyword evidence="8" id="KW-0863">Zinc-finger</keyword>
<name>A0A9D3PUK3_MEGAT</name>
<keyword evidence="4" id="KW-0488">Methylation</keyword>
<evidence type="ECO:0000256" key="9">
    <source>
        <dbReference type="ARBA" id="ARBA00022833"/>
    </source>
</evidence>
<comment type="caution">
    <text evidence="21">The sequence shown here is derived from an EMBL/GenBank/DDBJ whole genome shotgun (WGS) entry which is preliminary data.</text>
</comment>
<dbReference type="AlphaFoldDB" id="A0A9D3PUK3"/>
<dbReference type="Gene3D" id="1.10.565.10">
    <property type="entry name" value="Retinoid X Receptor"/>
    <property type="match status" value="1"/>
</dbReference>
<reference evidence="21" key="1">
    <citation type="submission" date="2021-01" db="EMBL/GenBank/DDBJ databases">
        <authorList>
            <person name="Zahm M."/>
            <person name="Roques C."/>
            <person name="Cabau C."/>
            <person name="Klopp C."/>
            <person name="Donnadieu C."/>
            <person name="Jouanno E."/>
            <person name="Lampietro C."/>
            <person name="Louis A."/>
            <person name="Herpin A."/>
            <person name="Echchiki A."/>
            <person name="Berthelot C."/>
            <person name="Parey E."/>
            <person name="Roest-Crollius H."/>
            <person name="Braasch I."/>
            <person name="Postlethwait J."/>
            <person name="Bobe J."/>
            <person name="Montfort J."/>
            <person name="Bouchez O."/>
            <person name="Begum T."/>
            <person name="Mejri S."/>
            <person name="Adams A."/>
            <person name="Chen W.-J."/>
            <person name="Guiguen Y."/>
        </authorList>
    </citation>
    <scope>NUCLEOTIDE SEQUENCE</scope>
    <source>
        <strain evidence="21">YG-15Mar2019-1</strain>
        <tissue evidence="21">Brain</tissue>
    </source>
</reference>
<keyword evidence="10" id="KW-0805">Transcription regulation</keyword>
<evidence type="ECO:0000256" key="16">
    <source>
        <dbReference type="ARBA" id="ARBA00056248"/>
    </source>
</evidence>
<evidence type="ECO:0000256" key="2">
    <source>
        <dbReference type="ARBA" id="ARBA00004496"/>
    </source>
</evidence>
<comment type="function">
    <text evidence="16">Transcriptional regulator that acts as a negative regulator of receptor-dependent signaling pathways. Specifically inhibits transactivation of the nuclear receptor with which it interacts. Inhibits transcriptional activity of NEUROD1 on E-box-containing promoter by interfering with the coactivation function of the p300/CBP-mediated transcription complex for NEUROD1. Essential component of the liver circadian clock which via its interaction with NR1D1 and RORG regulates NPAS2-mediated hepatic lipid metabolism. Regulates the circadian expression of cytochrome P450 (CYP) enzymes. Represses: NR5A2 and HNF4A to down-regulate CYP2C38, NFLI3 to up-regulate CYP2A5, BHLHE41/HNF1A axis to up-regulate CYP1A2, CYP2E1 and CYP3A11, and NR1D1 to up-regulate CYP2B10, CYP4A10 and CYP4A14.</text>
</comment>
<evidence type="ECO:0000256" key="13">
    <source>
        <dbReference type="ARBA" id="ARBA00023163"/>
    </source>
</evidence>